<feature type="non-terminal residue" evidence="1">
    <location>
        <position position="10"/>
    </location>
</feature>
<gene>
    <name evidence="1" type="ORF">SRO942_LOCUS28526</name>
    <name evidence="2" type="ORF">SRO942_LOCUS28571</name>
</gene>
<accession>A0A8S2QKN6</accession>
<comment type="caution">
    <text evidence="1">The sequence shown here is derived from an EMBL/GenBank/DDBJ whole genome shotgun (WGS) entry which is preliminary data.</text>
</comment>
<protein>
    <submittedName>
        <fullName evidence="1">Uncharacterized protein</fullName>
    </submittedName>
</protein>
<dbReference type="EMBL" id="CAJOBC010033482">
    <property type="protein sequence ID" value="CAF4100953.1"/>
    <property type="molecule type" value="Genomic_DNA"/>
</dbReference>
<proteinExistence type="predicted"/>
<evidence type="ECO:0000313" key="2">
    <source>
        <dbReference type="EMBL" id="CAF4100953.1"/>
    </source>
</evidence>
<organism evidence="1 3">
    <name type="scientific">Didymodactylos carnosus</name>
    <dbReference type="NCBI Taxonomy" id="1234261"/>
    <lineage>
        <taxon>Eukaryota</taxon>
        <taxon>Metazoa</taxon>
        <taxon>Spiralia</taxon>
        <taxon>Gnathifera</taxon>
        <taxon>Rotifera</taxon>
        <taxon>Eurotatoria</taxon>
        <taxon>Bdelloidea</taxon>
        <taxon>Philodinida</taxon>
        <taxon>Philodinidae</taxon>
        <taxon>Didymodactylos</taxon>
    </lineage>
</organism>
<dbReference type="EMBL" id="CAJOBC010033142">
    <property type="protein sequence ID" value="CAF4098701.1"/>
    <property type="molecule type" value="Genomic_DNA"/>
</dbReference>
<evidence type="ECO:0000313" key="3">
    <source>
        <dbReference type="Proteomes" id="UP000681722"/>
    </source>
</evidence>
<sequence length="10" mass="1287">MESREHCHKM</sequence>
<evidence type="ECO:0000313" key="1">
    <source>
        <dbReference type="EMBL" id="CAF4098701.1"/>
    </source>
</evidence>
<dbReference type="Proteomes" id="UP000681722">
    <property type="component" value="Unassembled WGS sequence"/>
</dbReference>
<reference evidence="1" key="1">
    <citation type="submission" date="2021-02" db="EMBL/GenBank/DDBJ databases">
        <authorList>
            <person name="Nowell W R."/>
        </authorList>
    </citation>
    <scope>NUCLEOTIDE SEQUENCE</scope>
</reference>
<name>A0A8S2QKN6_9BILA</name>